<dbReference type="GO" id="GO:0071555">
    <property type="term" value="P:cell wall organization"/>
    <property type="evidence" value="ECO:0007669"/>
    <property type="project" value="UniProtKB-KW"/>
</dbReference>
<evidence type="ECO:0000256" key="1">
    <source>
        <dbReference type="ARBA" id="ARBA00000382"/>
    </source>
</evidence>
<feature type="domain" description="Cell wall protein YJL171C/Tos1 N-terminal" evidence="9">
    <location>
        <begin position="180"/>
        <end position="228"/>
    </location>
</feature>
<keyword evidence="5" id="KW-0378">Hydrolase</keyword>
<evidence type="ECO:0000256" key="7">
    <source>
        <dbReference type="ARBA" id="ARBA00023316"/>
    </source>
</evidence>
<dbReference type="Proteomes" id="UP001146120">
    <property type="component" value="Unassembled WGS sequence"/>
</dbReference>
<reference evidence="10" key="2">
    <citation type="journal article" date="2023" name="Microbiol Resour">
        <title>Decontamination and Annotation of the Draft Genome Sequence of the Oomycete Lagenidium giganteum ARSEF 373.</title>
        <authorList>
            <person name="Morgan W.R."/>
            <person name="Tartar A."/>
        </authorList>
    </citation>
    <scope>NUCLEOTIDE SEQUENCE</scope>
    <source>
        <strain evidence="10">ARSEF 373</strain>
    </source>
</reference>
<dbReference type="InterPro" id="IPR001938">
    <property type="entry name" value="Thaumatin"/>
</dbReference>
<dbReference type="Pfam" id="PF10290">
    <property type="entry name" value="YJL171C_Tos1_N"/>
    <property type="match status" value="1"/>
</dbReference>
<proteinExistence type="inferred from homology"/>
<reference evidence="10" key="1">
    <citation type="submission" date="2022-11" db="EMBL/GenBank/DDBJ databases">
        <authorList>
            <person name="Morgan W.R."/>
            <person name="Tartar A."/>
        </authorList>
    </citation>
    <scope>NUCLEOTIDE SEQUENCE</scope>
    <source>
        <strain evidence="10">ARSEF 373</strain>
    </source>
</reference>
<protein>
    <recommendedName>
        <fullName evidence="3">glucan endo-1,3-beta-D-glucosidase</fullName>
        <ecNumber evidence="3">3.2.1.39</ecNumber>
    </recommendedName>
</protein>
<dbReference type="Gene3D" id="2.60.120.200">
    <property type="match status" value="1"/>
</dbReference>
<dbReference type="AlphaFoldDB" id="A0AAV2YN00"/>
<name>A0AAV2YN00_9STRA</name>
<keyword evidence="7" id="KW-0961">Cell wall biogenesis/degradation</keyword>
<dbReference type="SUPFAM" id="SSF49870">
    <property type="entry name" value="Osmotin, thaumatin-like protein"/>
    <property type="match status" value="1"/>
</dbReference>
<evidence type="ECO:0000256" key="5">
    <source>
        <dbReference type="ARBA" id="ARBA00022801"/>
    </source>
</evidence>
<dbReference type="InterPro" id="IPR018805">
    <property type="entry name" value="YJL171C/Tos1_C"/>
</dbReference>
<dbReference type="Pfam" id="PF10287">
    <property type="entry name" value="YJL171C_Tos1_C"/>
    <property type="match status" value="1"/>
</dbReference>
<evidence type="ECO:0000256" key="6">
    <source>
        <dbReference type="ARBA" id="ARBA00023295"/>
    </source>
</evidence>
<gene>
    <name evidence="10" type="ORF">N0F65_013031</name>
</gene>
<evidence type="ECO:0000256" key="4">
    <source>
        <dbReference type="ARBA" id="ARBA00022729"/>
    </source>
</evidence>
<dbReference type="Gene3D" id="2.60.110.10">
    <property type="entry name" value="Thaumatin"/>
    <property type="match status" value="2"/>
</dbReference>
<dbReference type="PANTHER" id="PTHR31737:SF2">
    <property type="entry name" value="PROTEIN TOS1"/>
    <property type="match status" value="1"/>
</dbReference>
<keyword evidence="11" id="KW-1185">Reference proteome</keyword>
<sequence length="476" mass="51901">MWNNSAFEYIQPNTNFSISKKGPGLMWRYGYNPEATLAEFSIPGDGRAWYDISIIPPGSDWCKSFDDCRQYTKRKGFNVGMSIIPNNTDGYTCRELHCPADRCADAYQYPTDDSKTHNCREATDFLVVFCPPDPAAVPAPVPTSTPAASAPSITAPTPTPVKDSNIKTAFGYYGAYAGNVAGSYNMTTQLKGCVRQRVTVNNPVGPLSEEVSMVFRGPMELYNIAVYDGSKDSTWRQVSVYYRGWPSKNLVFMNNKNIDYSGLGKYGPQCPSSSDGKLMSSRPTIFAGSLAEASDPTIIGGGPGVQTGVEVNIVTSVKCTATNPCKGYYDDQYSYHGWGGDKKIFVVKVQMPAGKKPNLPAIWMLNTQVLYAGQYGGCNCRGMGAVGGCGELDIAEVIETNPNRDRVSTHYYFYDGSIPQPPGGDNFAPRPLDKPTIFVTIISSANNGVVKILELQNFDFTTQTLNNDVVTGWINA</sequence>
<dbReference type="InterPro" id="IPR037176">
    <property type="entry name" value="Osmotin/thaumatin-like_sf"/>
</dbReference>
<dbReference type="PROSITE" id="PS51367">
    <property type="entry name" value="THAUMATIN_2"/>
    <property type="match status" value="1"/>
</dbReference>
<dbReference type="PANTHER" id="PTHR31737">
    <property type="entry name" value="PROTEIN TOS1"/>
    <property type="match status" value="1"/>
</dbReference>
<comment type="caution">
    <text evidence="10">The sequence shown here is derived from an EMBL/GenBank/DDBJ whole genome shotgun (WGS) entry which is preliminary data.</text>
</comment>
<comment type="catalytic activity">
    <reaction evidence="1">
        <text>Hydrolysis of (1-&gt;3)-beta-D-glucosidic linkages in (1-&gt;3)-beta-D-glucans.</text>
        <dbReference type="EC" id="3.2.1.39"/>
    </reaction>
</comment>
<evidence type="ECO:0000259" key="9">
    <source>
        <dbReference type="Pfam" id="PF10290"/>
    </source>
</evidence>
<evidence type="ECO:0000313" key="10">
    <source>
        <dbReference type="EMBL" id="DAZ95186.1"/>
    </source>
</evidence>
<dbReference type="GO" id="GO:0042973">
    <property type="term" value="F:glucan endo-1,3-beta-D-glucosidase activity"/>
    <property type="evidence" value="ECO:0007669"/>
    <property type="project" value="UniProtKB-EC"/>
</dbReference>
<organism evidence="10 11">
    <name type="scientific">Lagenidium giganteum</name>
    <dbReference type="NCBI Taxonomy" id="4803"/>
    <lineage>
        <taxon>Eukaryota</taxon>
        <taxon>Sar</taxon>
        <taxon>Stramenopiles</taxon>
        <taxon>Oomycota</taxon>
        <taxon>Peronosporomycetes</taxon>
        <taxon>Pythiales</taxon>
        <taxon>Pythiaceae</taxon>
    </lineage>
</organism>
<keyword evidence="4" id="KW-0732">Signal</keyword>
<evidence type="ECO:0000256" key="3">
    <source>
        <dbReference type="ARBA" id="ARBA00012780"/>
    </source>
</evidence>
<dbReference type="InterPro" id="IPR018807">
    <property type="entry name" value="YJL171C/Tos1_N"/>
</dbReference>
<evidence type="ECO:0000313" key="11">
    <source>
        <dbReference type="Proteomes" id="UP001146120"/>
    </source>
</evidence>
<evidence type="ECO:0000256" key="2">
    <source>
        <dbReference type="ARBA" id="ARBA00006055"/>
    </source>
</evidence>
<comment type="similarity">
    <text evidence="2">Belongs to the PGA52 family.</text>
</comment>
<dbReference type="SMART" id="SM00205">
    <property type="entry name" value="THN"/>
    <property type="match status" value="1"/>
</dbReference>
<dbReference type="EMBL" id="DAKRPA010000214">
    <property type="protein sequence ID" value="DAZ95186.1"/>
    <property type="molecule type" value="Genomic_DNA"/>
</dbReference>
<dbReference type="EC" id="3.2.1.39" evidence="3"/>
<accession>A0AAV2YN00</accession>
<evidence type="ECO:0000259" key="8">
    <source>
        <dbReference type="Pfam" id="PF10287"/>
    </source>
</evidence>
<keyword evidence="6" id="KW-0326">Glycosidase</keyword>
<feature type="domain" description="Cell wall protein YJL171C/Tos1 C-terminal" evidence="8">
    <location>
        <begin position="234"/>
        <end position="473"/>
    </location>
</feature>